<keyword evidence="3" id="KW-1185">Reference proteome</keyword>
<comment type="caution">
    <text evidence="2">The sequence shown here is derived from an EMBL/GenBank/DDBJ whole genome shotgun (WGS) entry which is preliminary data.</text>
</comment>
<protein>
    <submittedName>
        <fullName evidence="2">NurA domain protein</fullName>
    </submittedName>
</protein>
<dbReference type="PATRIC" id="fig|699431.3.peg.2855"/>
<evidence type="ECO:0000259" key="1">
    <source>
        <dbReference type="SMART" id="SM00933"/>
    </source>
</evidence>
<reference evidence="3" key="1">
    <citation type="submission" date="2013-11" db="EMBL/GenBank/DDBJ databases">
        <authorList>
            <person name="Hoang H.T."/>
            <person name="Killian M.L."/>
            <person name="Madson D.M."/>
            <person name="Arruda P.H.E."/>
            <person name="Sun D."/>
            <person name="Schwartz K.J."/>
            <person name="Yoon K."/>
        </authorList>
    </citation>
    <scope>NUCLEOTIDE SEQUENCE [LARGE SCALE GENOMIC DNA]</scope>
    <source>
        <strain evidence="3">CDK2</strain>
    </source>
</reference>
<name>A0A0N8I0D9_9EURY</name>
<dbReference type="OrthoDB" id="190207at2157"/>
<proteinExistence type="predicted"/>
<evidence type="ECO:0000313" key="3">
    <source>
        <dbReference type="Proteomes" id="UP000050535"/>
    </source>
</evidence>
<dbReference type="RefSeq" id="WP_054584418.1">
    <property type="nucleotide sequence ID" value="NZ_LGUC01000001.1"/>
</dbReference>
<dbReference type="EMBL" id="LGUC01000001">
    <property type="protein sequence ID" value="KPN32035.1"/>
    <property type="molecule type" value="Genomic_DNA"/>
</dbReference>
<sequence length="424" mass="46872">MTLDPIHVDTIARIAASIAGTVDDSDHDDHAARAWELLDPLRADGRIVVEPLDEPSLRAAAIDDVALADRPFDTTHGLDAGTLNPTGFKNGLLLDVAQAAMAAAPTDLELHRSRSLVATVHANDATREYGTDWQRYDEGYSRQQVLQVPEVAEFADEVTHELALYLAESSHALEHADAVEELLLLDGPLYPKRLFNWESRDPALAEATQEAAPQAIVENYVRLVEQFVERGVPIAGFVKNPTSRFIVRTLADRTPTPWTDDAALFTRLLECREQQEAGVENGPTADPAAARDESDLTFTSWFRSRGSSDEPMSADGDAMGIERRLDPEAYEVTFCYLYDPRTDVTYKIEAPYAVTRDPETRTALTTQLLSEVATERGPPEAIGKADELAKIGAGEKAAIRRKFEETFGSESRSTYDRLRWGDED</sequence>
<evidence type="ECO:0000313" key="2">
    <source>
        <dbReference type="EMBL" id="KPN32035.1"/>
    </source>
</evidence>
<feature type="domain" description="NurA" evidence="1">
    <location>
        <begin position="73"/>
        <end position="391"/>
    </location>
</feature>
<dbReference type="SMART" id="SM00933">
    <property type="entry name" value="NurA"/>
    <property type="match status" value="1"/>
</dbReference>
<accession>A0A0N8I0D9</accession>
<organism evidence="2 3">
    <name type="scientific">Halolamina pelagica</name>
    <dbReference type="NCBI Taxonomy" id="699431"/>
    <lineage>
        <taxon>Archaea</taxon>
        <taxon>Methanobacteriati</taxon>
        <taxon>Methanobacteriota</taxon>
        <taxon>Stenosarchaea group</taxon>
        <taxon>Halobacteria</taxon>
        <taxon>Halobacteriales</taxon>
        <taxon>Haloferacaceae</taxon>
    </lineage>
</organism>
<dbReference type="AlphaFoldDB" id="A0A0N8I0D9"/>
<gene>
    <name evidence="2" type="ORF">SY89_02792</name>
</gene>
<dbReference type="Proteomes" id="UP000050535">
    <property type="component" value="Unassembled WGS sequence"/>
</dbReference>
<dbReference type="Pfam" id="PF09376">
    <property type="entry name" value="NurA"/>
    <property type="match status" value="1"/>
</dbReference>
<dbReference type="InterPro" id="IPR018977">
    <property type="entry name" value="NurA_domain"/>
</dbReference>